<proteinExistence type="predicted"/>
<feature type="compositionally biased region" description="Polar residues" evidence="1">
    <location>
        <begin position="1"/>
        <end position="10"/>
    </location>
</feature>
<organism evidence="4">
    <name type="scientific">Schistocephalus solidus</name>
    <name type="common">Tapeworm</name>
    <dbReference type="NCBI Taxonomy" id="70667"/>
    <lineage>
        <taxon>Eukaryota</taxon>
        <taxon>Metazoa</taxon>
        <taxon>Spiralia</taxon>
        <taxon>Lophotrochozoa</taxon>
        <taxon>Platyhelminthes</taxon>
        <taxon>Cestoda</taxon>
        <taxon>Eucestoda</taxon>
        <taxon>Diphyllobothriidea</taxon>
        <taxon>Diphyllobothriidae</taxon>
        <taxon>Schistocephalus</taxon>
    </lineage>
</organism>
<feature type="region of interest" description="Disordered" evidence="1">
    <location>
        <begin position="1"/>
        <end position="72"/>
    </location>
</feature>
<evidence type="ECO:0000313" key="3">
    <source>
        <dbReference type="Proteomes" id="UP000275846"/>
    </source>
</evidence>
<evidence type="ECO:0000256" key="1">
    <source>
        <dbReference type="SAM" id="MobiDB-lite"/>
    </source>
</evidence>
<feature type="compositionally biased region" description="Polar residues" evidence="1">
    <location>
        <begin position="46"/>
        <end position="55"/>
    </location>
</feature>
<dbReference type="AlphaFoldDB" id="A0A183SQQ7"/>
<accession>A0A183SQQ7</accession>
<evidence type="ECO:0000313" key="2">
    <source>
        <dbReference type="EMBL" id="VDL92940.1"/>
    </source>
</evidence>
<protein>
    <submittedName>
        <fullName evidence="2 4">Uncharacterized protein</fullName>
    </submittedName>
</protein>
<dbReference type="EMBL" id="UYSU01033742">
    <property type="protein sequence ID" value="VDL92940.1"/>
    <property type="molecule type" value="Genomic_DNA"/>
</dbReference>
<dbReference type="WBParaSite" id="SSLN_0000676101-mRNA-1">
    <property type="protein sequence ID" value="SSLN_0000676101-mRNA-1"/>
    <property type="gene ID" value="SSLN_0000676101"/>
</dbReference>
<reference evidence="2 3" key="2">
    <citation type="submission" date="2018-11" db="EMBL/GenBank/DDBJ databases">
        <authorList>
            <consortium name="Pathogen Informatics"/>
        </authorList>
    </citation>
    <scope>NUCLEOTIDE SEQUENCE [LARGE SCALE GENOMIC DNA]</scope>
    <source>
        <strain evidence="2 3">NST_G2</strain>
    </source>
</reference>
<dbReference type="Proteomes" id="UP000275846">
    <property type="component" value="Unassembled WGS sequence"/>
</dbReference>
<evidence type="ECO:0000313" key="4">
    <source>
        <dbReference type="WBParaSite" id="SSLN_0000676101-mRNA-1"/>
    </source>
</evidence>
<sequence length="72" mass="7757">MRVLTTTANVRTPAPDQIENNPSPALPQSTTDSVNRQRMIAKSETPPCSSSSMMTENLHPPPGPSSTQIQKP</sequence>
<keyword evidence="3" id="KW-1185">Reference proteome</keyword>
<gene>
    <name evidence="2" type="ORF">SSLN_LOCUS6555</name>
</gene>
<reference evidence="4" key="1">
    <citation type="submission" date="2016-06" db="UniProtKB">
        <authorList>
            <consortium name="WormBaseParasite"/>
        </authorList>
    </citation>
    <scope>IDENTIFICATION</scope>
</reference>
<name>A0A183SQQ7_SCHSO</name>
<feature type="compositionally biased region" description="Polar residues" evidence="1">
    <location>
        <begin position="18"/>
        <end position="36"/>
    </location>
</feature>